<dbReference type="STRING" id="553219.CAMSH0001_1929"/>
<feature type="transmembrane region" description="Helical" evidence="8">
    <location>
        <begin position="141"/>
        <end position="159"/>
    </location>
</feature>
<feature type="transmembrane region" description="Helical" evidence="8">
    <location>
        <begin position="117"/>
        <end position="135"/>
    </location>
</feature>
<evidence type="ECO:0000256" key="7">
    <source>
        <dbReference type="ARBA" id="ARBA00023136"/>
    </source>
</evidence>
<dbReference type="GO" id="GO:0005886">
    <property type="term" value="C:plasma membrane"/>
    <property type="evidence" value="ECO:0007669"/>
    <property type="project" value="UniProtKB-SubCell"/>
</dbReference>
<dbReference type="CDD" id="cd13962">
    <property type="entry name" value="PT_UbiA_UBIAD1"/>
    <property type="match status" value="1"/>
</dbReference>
<keyword evidence="2 8" id="KW-0474">Menaquinone biosynthesis</keyword>
<dbReference type="PIRSF" id="PIRSF005355">
    <property type="entry name" value="UBIAD1"/>
    <property type="match status" value="1"/>
</dbReference>
<keyword evidence="4 8" id="KW-0808">Transferase</keyword>
<dbReference type="InterPro" id="IPR000537">
    <property type="entry name" value="UbiA_prenyltransferase"/>
</dbReference>
<dbReference type="InterPro" id="IPR026046">
    <property type="entry name" value="UBIAD1"/>
</dbReference>
<dbReference type="EMBL" id="ACVQ01000013">
    <property type="protein sequence ID" value="EET80213.1"/>
    <property type="molecule type" value="Genomic_DNA"/>
</dbReference>
<evidence type="ECO:0000256" key="8">
    <source>
        <dbReference type="HAMAP-Rule" id="MF_01937"/>
    </source>
</evidence>
<gene>
    <name evidence="8 10" type="primary">menA</name>
    <name evidence="10" type="ORF">CAMSH0001_1929</name>
</gene>
<comment type="subcellular location">
    <subcellularLocation>
        <location evidence="8">Cell membrane</location>
        <topology evidence="8">Multi-pass membrane protein</topology>
    </subcellularLocation>
    <subcellularLocation>
        <location evidence="1">Membrane</location>
        <topology evidence="1">Multi-pass membrane protein</topology>
    </subcellularLocation>
</comment>
<comment type="similarity">
    <text evidence="8">Belongs to the MenA family. Type 1 subfamily.</text>
</comment>
<dbReference type="GO" id="GO:0046428">
    <property type="term" value="F:1,4-dihydroxy-2-naphthoate polyprenyltransferase activity"/>
    <property type="evidence" value="ECO:0007669"/>
    <property type="project" value="UniProtKB-UniRule"/>
</dbReference>
<accession>C6RE37</accession>
<feature type="transmembrane region" description="Helical" evidence="8">
    <location>
        <begin position="240"/>
        <end position="262"/>
    </location>
</feature>
<keyword evidence="3 8" id="KW-1003">Cell membrane</keyword>
<evidence type="ECO:0000313" key="10">
    <source>
        <dbReference type="EMBL" id="EET80213.1"/>
    </source>
</evidence>
<dbReference type="GO" id="GO:0042371">
    <property type="term" value="P:vitamin K biosynthetic process"/>
    <property type="evidence" value="ECO:0007669"/>
    <property type="project" value="TreeGrafter"/>
</dbReference>
<evidence type="ECO:0000256" key="4">
    <source>
        <dbReference type="ARBA" id="ARBA00022679"/>
    </source>
</evidence>
<dbReference type="EC" id="2.5.1.74" evidence="8 9"/>
<keyword evidence="7 8" id="KW-0472">Membrane</keyword>
<evidence type="ECO:0000256" key="2">
    <source>
        <dbReference type="ARBA" id="ARBA00022428"/>
    </source>
</evidence>
<feature type="transmembrane region" description="Helical" evidence="8">
    <location>
        <begin position="200"/>
        <end position="219"/>
    </location>
</feature>
<proteinExistence type="inferred from homology"/>
<keyword evidence="6 8" id="KW-1133">Transmembrane helix</keyword>
<dbReference type="UniPathway" id="UPA00079">
    <property type="reaction ID" value="UER00168"/>
</dbReference>
<keyword evidence="5 8" id="KW-0812">Transmembrane</keyword>
<keyword evidence="11" id="KW-1185">Reference proteome</keyword>
<dbReference type="Pfam" id="PF01040">
    <property type="entry name" value="UbiA"/>
    <property type="match status" value="1"/>
</dbReference>
<feature type="transmembrane region" description="Helical" evidence="8">
    <location>
        <begin position="171"/>
        <end position="194"/>
    </location>
</feature>
<protein>
    <recommendedName>
        <fullName evidence="8 9">1,4-dihydroxy-2-naphthoate octaprenyltransferase</fullName>
        <shortName evidence="8">DHNA-octaprenyltransferase</shortName>
        <ecNumber evidence="8 9">2.5.1.74</ecNumber>
    </recommendedName>
</protein>
<dbReference type="eggNOG" id="COG1575">
    <property type="taxonomic scope" value="Bacteria"/>
</dbReference>
<comment type="function">
    <text evidence="8">Conversion of 1,4-dihydroxy-2-naphthoate (DHNA) to demethylmenaquinone (DMK).</text>
</comment>
<comment type="caution">
    <text evidence="10">The sequence shown here is derived from an EMBL/GenBank/DDBJ whole genome shotgun (WGS) entry which is preliminary data.</text>
</comment>
<dbReference type="PANTHER" id="PTHR13929">
    <property type="entry name" value="1,4-DIHYDROXY-2-NAPHTHOATE OCTAPRENYLTRANSFERASE"/>
    <property type="match status" value="1"/>
</dbReference>
<feature type="transmembrane region" description="Helical" evidence="8">
    <location>
        <begin position="274"/>
        <end position="293"/>
    </location>
</feature>
<evidence type="ECO:0000313" key="11">
    <source>
        <dbReference type="Proteomes" id="UP000003107"/>
    </source>
</evidence>
<dbReference type="Proteomes" id="UP000003107">
    <property type="component" value="Unassembled WGS sequence"/>
</dbReference>
<comment type="catalytic activity">
    <reaction evidence="8">
        <text>an all-trans-polyprenyl diphosphate + 1,4-dihydroxy-2-naphthoate + H(+) = a 2-demethylmenaquinol + CO2 + diphosphate</text>
        <dbReference type="Rhea" id="RHEA:26478"/>
        <dbReference type="Rhea" id="RHEA-COMP:9563"/>
        <dbReference type="Rhea" id="RHEA-COMP:9564"/>
        <dbReference type="ChEBI" id="CHEBI:11173"/>
        <dbReference type="ChEBI" id="CHEBI:15378"/>
        <dbReference type="ChEBI" id="CHEBI:16526"/>
        <dbReference type="ChEBI" id="CHEBI:33019"/>
        <dbReference type="ChEBI" id="CHEBI:55437"/>
        <dbReference type="ChEBI" id="CHEBI:58914"/>
        <dbReference type="EC" id="2.5.1.74"/>
    </reaction>
</comment>
<dbReference type="GO" id="GO:0009234">
    <property type="term" value="P:menaquinone biosynthetic process"/>
    <property type="evidence" value="ECO:0007669"/>
    <property type="project" value="UniProtKB-UniRule"/>
</dbReference>
<feature type="transmembrane region" description="Helical" evidence="8">
    <location>
        <begin position="305"/>
        <end position="323"/>
    </location>
</feature>
<reference evidence="10 11" key="1">
    <citation type="submission" date="2009-07" db="EMBL/GenBank/DDBJ databases">
        <authorList>
            <person name="Madupu R."/>
            <person name="Sebastian Y."/>
            <person name="Durkin A.S."/>
            <person name="Torralba M."/>
            <person name="Methe B."/>
            <person name="Sutton G.G."/>
            <person name="Strausberg R.L."/>
            <person name="Nelson K.E."/>
        </authorList>
    </citation>
    <scope>NUCLEOTIDE SEQUENCE [LARGE SCALE GENOMIC DNA]</scope>
    <source>
        <strain evidence="10 11">RM3277</strain>
    </source>
</reference>
<name>C6RE37_9BACT</name>
<dbReference type="NCBIfam" id="TIGR00751">
    <property type="entry name" value="menA"/>
    <property type="match status" value="1"/>
</dbReference>
<organism evidence="10 11">
    <name type="scientific">Campylobacter showae RM3277</name>
    <dbReference type="NCBI Taxonomy" id="553219"/>
    <lineage>
        <taxon>Bacteria</taxon>
        <taxon>Pseudomonadati</taxon>
        <taxon>Campylobacterota</taxon>
        <taxon>Epsilonproteobacteria</taxon>
        <taxon>Campylobacterales</taxon>
        <taxon>Campylobacteraceae</taxon>
        <taxon>Campylobacter</taxon>
    </lineage>
</organism>
<evidence type="ECO:0000256" key="1">
    <source>
        <dbReference type="ARBA" id="ARBA00004141"/>
    </source>
</evidence>
<comment type="pathway">
    <text evidence="8">Quinol/quinone metabolism; menaquinone biosynthesis; menaquinol from 1,4-dihydroxy-2-naphthoate: step 1/2.</text>
</comment>
<dbReference type="HAMAP" id="MF_01937">
    <property type="entry name" value="MenA_1"/>
    <property type="match status" value="1"/>
</dbReference>
<evidence type="ECO:0000256" key="6">
    <source>
        <dbReference type="ARBA" id="ARBA00022989"/>
    </source>
</evidence>
<sequence length="324" mass="34803">MHSGAKFELKFAVNSALKINKRQKMITAKALYASARLRSLPLSVSGVLLGSGAAYGAGAFRADIFALALLTTLLFQVLSDYANDYGDAVKGTDDEGRLGPRRAIQTGQMSAAEMKRVIVVTALLSAFSSLALSVLAFGERFYLVLLFLALGGASIYAAIRYTVGAGAYGYLGLGDVFVFLFFGLLSVLGSYFLYARSLDAALLLPACACGMLSTAVLNLNNMRDIQNDAIKGKRTIPVRIGLRAAKLYHYALIAGGAGLMLYYSLLRGDSGVKLLYVASFAPLIWHLFFVLKVQECRDFDGQLKVVALSTFAMSVLFFVGEILG</sequence>
<dbReference type="PANTHER" id="PTHR13929:SF0">
    <property type="entry name" value="UBIA PRENYLTRANSFERASE DOMAIN-CONTAINING PROTEIN 1"/>
    <property type="match status" value="1"/>
</dbReference>
<evidence type="ECO:0000256" key="5">
    <source>
        <dbReference type="ARBA" id="ARBA00022692"/>
    </source>
</evidence>
<dbReference type="AlphaFoldDB" id="C6RE37"/>
<evidence type="ECO:0000256" key="9">
    <source>
        <dbReference type="NCBIfam" id="TIGR00751"/>
    </source>
</evidence>
<evidence type="ECO:0000256" key="3">
    <source>
        <dbReference type="ARBA" id="ARBA00022475"/>
    </source>
</evidence>
<dbReference type="InterPro" id="IPR004657">
    <property type="entry name" value="MenA"/>
</dbReference>